<name>A0ACB9BKX3_CICIN</name>
<gene>
    <name evidence="1" type="ORF">L2E82_33583</name>
</gene>
<keyword evidence="2" id="KW-1185">Reference proteome</keyword>
<evidence type="ECO:0000313" key="1">
    <source>
        <dbReference type="EMBL" id="KAI3722544.1"/>
    </source>
</evidence>
<sequence>MKTQRNLAVHPEKRGLKMEVVEVEVILKSHCLINARSQPVEGPYPRVPAIELEVQEIRRRKRNGNPVKKLINARSQPVEGPYPRVPAIELEVQEIRRRKRNGNPVKKINFLKKEERSSTLNSELNPNYQTKGVLGLIWWTRPHPVYLQSN</sequence>
<accession>A0ACB9BKX3</accession>
<reference evidence="1 2" key="2">
    <citation type="journal article" date="2022" name="Mol. Ecol. Resour.">
        <title>The genomes of chicory, endive, great burdock and yacon provide insights into Asteraceae paleo-polyploidization history and plant inulin production.</title>
        <authorList>
            <person name="Fan W."/>
            <person name="Wang S."/>
            <person name="Wang H."/>
            <person name="Wang A."/>
            <person name="Jiang F."/>
            <person name="Liu H."/>
            <person name="Zhao H."/>
            <person name="Xu D."/>
            <person name="Zhang Y."/>
        </authorList>
    </citation>
    <scope>NUCLEOTIDE SEQUENCE [LARGE SCALE GENOMIC DNA]</scope>
    <source>
        <strain evidence="2">cv. Punajuju</strain>
        <tissue evidence="1">Leaves</tissue>
    </source>
</reference>
<dbReference type="EMBL" id="CM042014">
    <property type="protein sequence ID" value="KAI3722544.1"/>
    <property type="molecule type" value="Genomic_DNA"/>
</dbReference>
<comment type="caution">
    <text evidence="1">The sequence shown here is derived from an EMBL/GenBank/DDBJ whole genome shotgun (WGS) entry which is preliminary data.</text>
</comment>
<dbReference type="Proteomes" id="UP001055811">
    <property type="component" value="Linkage Group LG06"/>
</dbReference>
<organism evidence="1 2">
    <name type="scientific">Cichorium intybus</name>
    <name type="common">Chicory</name>
    <dbReference type="NCBI Taxonomy" id="13427"/>
    <lineage>
        <taxon>Eukaryota</taxon>
        <taxon>Viridiplantae</taxon>
        <taxon>Streptophyta</taxon>
        <taxon>Embryophyta</taxon>
        <taxon>Tracheophyta</taxon>
        <taxon>Spermatophyta</taxon>
        <taxon>Magnoliopsida</taxon>
        <taxon>eudicotyledons</taxon>
        <taxon>Gunneridae</taxon>
        <taxon>Pentapetalae</taxon>
        <taxon>asterids</taxon>
        <taxon>campanulids</taxon>
        <taxon>Asterales</taxon>
        <taxon>Asteraceae</taxon>
        <taxon>Cichorioideae</taxon>
        <taxon>Cichorieae</taxon>
        <taxon>Cichoriinae</taxon>
        <taxon>Cichorium</taxon>
    </lineage>
</organism>
<protein>
    <submittedName>
        <fullName evidence="1">Uncharacterized protein</fullName>
    </submittedName>
</protein>
<evidence type="ECO:0000313" key="2">
    <source>
        <dbReference type="Proteomes" id="UP001055811"/>
    </source>
</evidence>
<reference evidence="2" key="1">
    <citation type="journal article" date="2022" name="Mol. Ecol. Resour.">
        <title>The genomes of chicory, endive, great burdock and yacon provide insights into Asteraceae palaeo-polyploidization history and plant inulin production.</title>
        <authorList>
            <person name="Fan W."/>
            <person name="Wang S."/>
            <person name="Wang H."/>
            <person name="Wang A."/>
            <person name="Jiang F."/>
            <person name="Liu H."/>
            <person name="Zhao H."/>
            <person name="Xu D."/>
            <person name="Zhang Y."/>
        </authorList>
    </citation>
    <scope>NUCLEOTIDE SEQUENCE [LARGE SCALE GENOMIC DNA]</scope>
    <source>
        <strain evidence="2">cv. Punajuju</strain>
    </source>
</reference>
<proteinExistence type="predicted"/>